<dbReference type="InterPro" id="IPR002347">
    <property type="entry name" value="SDR_fam"/>
</dbReference>
<evidence type="ECO:0000256" key="1">
    <source>
        <dbReference type="ARBA" id="ARBA00006484"/>
    </source>
</evidence>
<organism evidence="2 3">
    <name type="scientific">Diaporthe eres</name>
    <name type="common">Phomopsis oblonga</name>
    <dbReference type="NCBI Taxonomy" id="83184"/>
    <lineage>
        <taxon>Eukaryota</taxon>
        <taxon>Fungi</taxon>
        <taxon>Dikarya</taxon>
        <taxon>Ascomycota</taxon>
        <taxon>Pezizomycotina</taxon>
        <taxon>Sordariomycetes</taxon>
        <taxon>Sordariomycetidae</taxon>
        <taxon>Diaporthales</taxon>
        <taxon>Diaporthaceae</taxon>
        <taxon>Diaporthe</taxon>
        <taxon>Diaporthe eres species complex</taxon>
    </lineage>
</organism>
<dbReference type="SUPFAM" id="SSF51735">
    <property type="entry name" value="NAD(P)-binding Rossmann-fold domains"/>
    <property type="match status" value="1"/>
</dbReference>
<dbReference type="InterPro" id="IPR051468">
    <property type="entry name" value="Fungal_SecMetab_SDRs"/>
</dbReference>
<accession>A0ABR1P1S0</accession>
<dbReference type="PANTHER" id="PTHR43544:SF32">
    <property type="entry name" value="CHAIN DEHYDROGENASE, PUTATIVE (AFU_ORTHOLOGUE AFUA_5G01530)-RELATED"/>
    <property type="match status" value="1"/>
</dbReference>
<dbReference type="Gene3D" id="3.40.50.720">
    <property type="entry name" value="NAD(P)-binding Rossmann-like Domain"/>
    <property type="match status" value="1"/>
</dbReference>
<dbReference type="PANTHER" id="PTHR43544">
    <property type="entry name" value="SHORT-CHAIN DEHYDROGENASE/REDUCTASE"/>
    <property type="match status" value="1"/>
</dbReference>
<dbReference type="EMBL" id="JAKNSF020000058">
    <property type="protein sequence ID" value="KAK7724335.1"/>
    <property type="molecule type" value="Genomic_DNA"/>
</dbReference>
<evidence type="ECO:0000313" key="3">
    <source>
        <dbReference type="Proteomes" id="UP001430848"/>
    </source>
</evidence>
<comment type="caution">
    <text evidence="2">The sequence shown here is derived from an EMBL/GenBank/DDBJ whole genome shotgun (WGS) entry which is preliminary data.</text>
</comment>
<comment type="similarity">
    <text evidence="1">Belongs to the short-chain dehydrogenases/reductases (SDR) family.</text>
</comment>
<dbReference type="PRINTS" id="PR00081">
    <property type="entry name" value="GDHRDH"/>
</dbReference>
<protein>
    <submittedName>
        <fullName evidence="2">Secondary metabolism biosynthetic enzyme</fullName>
    </submittedName>
</protein>
<dbReference type="InterPro" id="IPR036291">
    <property type="entry name" value="NAD(P)-bd_dom_sf"/>
</dbReference>
<name>A0ABR1P1S0_DIAER</name>
<gene>
    <name evidence="2" type="ORF">SLS63_008723</name>
</gene>
<keyword evidence="3" id="KW-1185">Reference proteome</keyword>
<dbReference type="Pfam" id="PF00106">
    <property type="entry name" value="adh_short"/>
    <property type="match status" value="1"/>
</dbReference>
<dbReference type="Proteomes" id="UP001430848">
    <property type="component" value="Unassembled WGS sequence"/>
</dbReference>
<proteinExistence type="inferred from homology"/>
<evidence type="ECO:0000313" key="2">
    <source>
        <dbReference type="EMBL" id="KAK7724335.1"/>
    </source>
</evidence>
<sequence length="261" mass="28301">MTVSNSIVLITGANSGIGYETVIALAKASPNYHILLGTRSLEKGQKALKDAFAADSSLEGRIELIQINVIDQRSIDAAKRQVERKFGKLDVLVNNAGIIVHRPDVDTLSSLHEHLGTNTVGTAICTEVFEPLLRKSSSPRLIHVSSDQGSISMRLDKTGKWYKIQGDGYRVSKAALNMLTACHKVNYEEWGCKVCAFNPGLCVTNLTGKAGREVRIQHGARDAKDAAYALVDIITGKRDADIDKFGKDSGILDLDGGILPW</sequence>
<reference evidence="2 3" key="1">
    <citation type="submission" date="2024-02" db="EMBL/GenBank/DDBJ databases">
        <title>De novo assembly and annotation of 12 fungi associated with fruit tree decline syndrome in Ontario, Canada.</title>
        <authorList>
            <person name="Sulman M."/>
            <person name="Ellouze W."/>
            <person name="Ilyukhin E."/>
        </authorList>
    </citation>
    <scope>NUCLEOTIDE SEQUENCE [LARGE SCALE GENOMIC DNA]</scope>
    <source>
        <strain evidence="2 3">M169</strain>
    </source>
</reference>